<evidence type="ECO:0000256" key="1">
    <source>
        <dbReference type="SAM" id="Phobius"/>
    </source>
</evidence>
<dbReference type="Proteomes" id="UP001326110">
    <property type="component" value="Chromosome"/>
</dbReference>
<keyword evidence="1" id="KW-0472">Membrane</keyword>
<reference evidence="3 4" key="1">
    <citation type="submission" date="2023-11" db="EMBL/GenBank/DDBJ databases">
        <title>MicrobeMod: A computational toolkit for identifying prokaryotic methylation and restriction-modification with nanopore sequencing.</title>
        <authorList>
            <person name="Crits-Christoph A."/>
            <person name="Kang S.C."/>
            <person name="Lee H."/>
            <person name="Ostrov N."/>
        </authorList>
    </citation>
    <scope>NUCLEOTIDE SEQUENCE [LARGE SCALE GENOMIC DNA]</scope>
    <source>
        <strain evidence="3 4">ATCC 25935</strain>
    </source>
</reference>
<dbReference type="InterPro" id="IPR054331">
    <property type="entry name" value="LiaF_TM"/>
</dbReference>
<dbReference type="Pfam" id="PF22570">
    <property type="entry name" value="LiaF-TM"/>
    <property type="match status" value="1"/>
</dbReference>
<name>A0ABZ0Y477_9BURK</name>
<gene>
    <name evidence="3" type="ORF">SR858_07715</name>
</gene>
<proteinExistence type="predicted"/>
<accession>A0ABZ0Y477</accession>
<feature type="domain" description="LiaF transmembrane" evidence="2">
    <location>
        <begin position="14"/>
        <end position="112"/>
    </location>
</feature>
<protein>
    <submittedName>
        <fullName evidence="3">DUF5668 domain-containing protein</fullName>
    </submittedName>
</protein>
<sequence>MNVETVYKWRQQLVWGIGLIVVGVVVLLQRADLIDLDLRVSELWRYWPWLLVISGLTQVIPPTTPAYLLSGLWSFFFAGWWYVSFNRIWGWGFGDTWPALIVACGVGLLLRPLLENIFDAHKEQK</sequence>
<dbReference type="GeneID" id="43163889"/>
<keyword evidence="4" id="KW-1185">Reference proteome</keyword>
<keyword evidence="1" id="KW-0812">Transmembrane</keyword>
<evidence type="ECO:0000313" key="4">
    <source>
        <dbReference type="Proteomes" id="UP001326110"/>
    </source>
</evidence>
<feature type="transmembrane region" description="Helical" evidence="1">
    <location>
        <begin position="66"/>
        <end position="85"/>
    </location>
</feature>
<feature type="transmembrane region" description="Helical" evidence="1">
    <location>
        <begin position="12"/>
        <end position="31"/>
    </location>
</feature>
<keyword evidence="1" id="KW-1133">Transmembrane helix</keyword>
<dbReference type="EMBL" id="CP140152">
    <property type="protein sequence ID" value="WQH06206.1"/>
    <property type="molecule type" value="Genomic_DNA"/>
</dbReference>
<evidence type="ECO:0000313" key="3">
    <source>
        <dbReference type="EMBL" id="WQH06206.1"/>
    </source>
</evidence>
<feature type="transmembrane region" description="Helical" evidence="1">
    <location>
        <begin position="97"/>
        <end position="114"/>
    </location>
</feature>
<dbReference type="RefSeq" id="WP_019922170.1">
    <property type="nucleotide sequence ID" value="NZ_CP140152.1"/>
</dbReference>
<organism evidence="3 4">
    <name type="scientific">Duganella zoogloeoides</name>
    <dbReference type="NCBI Taxonomy" id="75659"/>
    <lineage>
        <taxon>Bacteria</taxon>
        <taxon>Pseudomonadati</taxon>
        <taxon>Pseudomonadota</taxon>
        <taxon>Betaproteobacteria</taxon>
        <taxon>Burkholderiales</taxon>
        <taxon>Oxalobacteraceae</taxon>
        <taxon>Telluria group</taxon>
        <taxon>Duganella</taxon>
    </lineage>
</organism>
<evidence type="ECO:0000259" key="2">
    <source>
        <dbReference type="Pfam" id="PF22570"/>
    </source>
</evidence>